<evidence type="ECO:0000313" key="3">
    <source>
        <dbReference type="Proteomes" id="UP000292452"/>
    </source>
</evidence>
<evidence type="ECO:0000256" key="1">
    <source>
        <dbReference type="SAM" id="MobiDB-lite"/>
    </source>
</evidence>
<feature type="region of interest" description="Disordered" evidence="1">
    <location>
        <begin position="35"/>
        <end position="77"/>
    </location>
</feature>
<dbReference type="EMBL" id="SIXH01000042">
    <property type="protein sequence ID" value="TBO60340.1"/>
    <property type="molecule type" value="Genomic_DNA"/>
</dbReference>
<dbReference type="Proteomes" id="UP000292452">
    <property type="component" value="Unassembled WGS sequence"/>
</dbReference>
<reference evidence="2 3" key="1">
    <citation type="submission" date="2019-02" db="EMBL/GenBank/DDBJ databases">
        <title>Draft Genome Sequence of Streptomyces sp. AM-2504, identified by 16S rRNA comparative analysis as a Streptomyces Kasugaensis strain.</title>
        <authorList>
            <person name="Napolioni V."/>
            <person name="Giuliodori A.M."/>
            <person name="Spurio R."/>
            <person name="Fabbretti A."/>
        </authorList>
    </citation>
    <scope>NUCLEOTIDE SEQUENCE [LARGE SCALE GENOMIC DNA]</scope>
    <source>
        <strain evidence="2 3">AM-2504</strain>
    </source>
</reference>
<name>A0A4Q9I143_STRKA</name>
<comment type="caution">
    <text evidence="2">The sequence shown here is derived from an EMBL/GenBank/DDBJ whole genome shotgun (WGS) entry which is preliminary data.</text>
</comment>
<sequence>MERRTEAGHVPGVLHSGLYEDLDLVAAARLVEQRTESTADHSDIGSIAGRPNLACRGGETSTSNRLVNANVPPLRRS</sequence>
<proteinExistence type="predicted"/>
<dbReference type="RefSeq" id="WP_131122571.1">
    <property type="nucleotide sequence ID" value="NZ_SIXH01000042.1"/>
</dbReference>
<dbReference type="AlphaFoldDB" id="A0A4Q9I143"/>
<evidence type="ECO:0000313" key="2">
    <source>
        <dbReference type="EMBL" id="TBO60340.1"/>
    </source>
</evidence>
<accession>A0A4Q9I143</accession>
<keyword evidence="3" id="KW-1185">Reference proteome</keyword>
<organism evidence="2 3">
    <name type="scientific">Streptomyces kasugaensis</name>
    <dbReference type="NCBI Taxonomy" id="1946"/>
    <lineage>
        <taxon>Bacteria</taxon>
        <taxon>Bacillati</taxon>
        <taxon>Actinomycetota</taxon>
        <taxon>Actinomycetes</taxon>
        <taxon>Kitasatosporales</taxon>
        <taxon>Streptomycetaceae</taxon>
        <taxon>Streptomyces</taxon>
    </lineage>
</organism>
<protein>
    <submittedName>
        <fullName evidence="2">Uncharacterized protein</fullName>
    </submittedName>
</protein>
<gene>
    <name evidence="2" type="ORF">EYS09_07100</name>
</gene>